<protein>
    <submittedName>
        <fullName evidence="1">Uncharacterized protein</fullName>
    </submittedName>
</protein>
<gene>
    <name evidence="1" type="ORF">C665_02307</name>
</gene>
<organism evidence="1 2">
    <name type="scientific">Thauera aminoaromatica S2</name>
    <dbReference type="NCBI Taxonomy" id="1234381"/>
    <lineage>
        <taxon>Bacteria</taxon>
        <taxon>Pseudomonadati</taxon>
        <taxon>Pseudomonadota</taxon>
        <taxon>Betaproteobacteria</taxon>
        <taxon>Rhodocyclales</taxon>
        <taxon>Zoogloeaceae</taxon>
        <taxon>Thauera</taxon>
    </lineage>
</organism>
<name>N6Z885_THASP</name>
<evidence type="ECO:0000313" key="2">
    <source>
        <dbReference type="Proteomes" id="UP000013042"/>
    </source>
</evidence>
<reference evidence="1 2" key="1">
    <citation type="submission" date="2012-09" db="EMBL/GenBank/DDBJ databases">
        <title>Draft Genome Sequences of 6 Strains from Genus Thauera.</title>
        <authorList>
            <person name="Liu B."/>
            <person name="Shapleigh J.P."/>
            <person name="Frostegard A.H."/>
        </authorList>
    </citation>
    <scope>NUCLEOTIDE SEQUENCE [LARGE SCALE GENOMIC DNA]</scope>
    <source>
        <strain evidence="1 2">S2</strain>
    </source>
</reference>
<proteinExistence type="predicted"/>
<sequence>MGRRGCSLGLEYLQPLEQFGLCRFGLGSHGFPDSAVVLGLSDLDLNLIKRLSRIFLCGAILAQLGAKCIELGFQFCTLVCRGRWRLERA</sequence>
<dbReference type="EMBL" id="AMXD01000006">
    <property type="protein sequence ID" value="ENO88344.1"/>
    <property type="molecule type" value="Genomic_DNA"/>
</dbReference>
<comment type="caution">
    <text evidence="1">The sequence shown here is derived from an EMBL/GenBank/DDBJ whole genome shotgun (WGS) entry which is preliminary data.</text>
</comment>
<accession>N6Z885</accession>
<dbReference type="AlphaFoldDB" id="N6Z885"/>
<evidence type="ECO:0000313" key="1">
    <source>
        <dbReference type="EMBL" id="ENO88344.1"/>
    </source>
</evidence>
<dbReference type="Proteomes" id="UP000013042">
    <property type="component" value="Unassembled WGS sequence"/>
</dbReference>